<dbReference type="InterPro" id="IPR023198">
    <property type="entry name" value="PGP-like_dom2"/>
</dbReference>
<dbReference type="Gene3D" id="1.10.150.240">
    <property type="entry name" value="Putative phosphatase, domain 2"/>
    <property type="match status" value="1"/>
</dbReference>
<dbReference type="PATRIC" id="fig|1227456.3.peg.1488"/>
<dbReference type="STRING" id="1227456.C450_07447"/>
<dbReference type="AlphaFoldDB" id="M0NAN9"/>
<dbReference type="GO" id="GO:0006281">
    <property type="term" value="P:DNA repair"/>
    <property type="evidence" value="ECO:0007669"/>
    <property type="project" value="TreeGrafter"/>
</dbReference>
<reference evidence="2 3" key="1">
    <citation type="journal article" date="2014" name="PLoS Genet.">
        <title>Phylogenetically driven sequencing of extremely halophilic archaea reveals strategies for static and dynamic osmo-response.</title>
        <authorList>
            <person name="Becker E.A."/>
            <person name="Seitzer P.M."/>
            <person name="Tritt A."/>
            <person name="Larsen D."/>
            <person name="Krusor M."/>
            <person name="Yao A.I."/>
            <person name="Wu D."/>
            <person name="Madern D."/>
            <person name="Eisen J.A."/>
            <person name="Darling A.E."/>
            <person name="Facciotti M.T."/>
        </authorList>
    </citation>
    <scope>NUCLEOTIDE SEQUENCE [LARGE SCALE GENOMIC DNA]</scope>
    <source>
        <strain evidence="2 3">DSM 8989</strain>
    </source>
</reference>
<dbReference type="Gene3D" id="3.40.50.1000">
    <property type="entry name" value="HAD superfamily/HAD-like"/>
    <property type="match status" value="1"/>
</dbReference>
<organism evidence="2 3">
    <name type="scientific">Halococcus salifodinae DSM 8989</name>
    <dbReference type="NCBI Taxonomy" id="1227456"/>
    <lineage>
        <taxon>Archaea</taxon>
        <taxon>Methanobacteriati</taxon>
        <taxon>Methanobacteriota</taxon>
        <taxon>Stenosarchaea group</taxon>
        <taxon>Halobacteria</taxon>
        <taxon>Halobacteriales</taxon>
        <taxon>Halococcaceae</taxon>
        <taxon>Halococcus</taxon>
    </lineage>
</organism>
<dbReference type="InterPro" id="IPR041492">
    <property type="entry name" value="HAD_2"/>
</dbReference>
<dbReference type="SUPFAM" id="SSF56784">
    <property type="entry name" value="HAD-like"/>
    <property type="match status" value="1"/>
</dbReference>
<accession>M0NAN9</accession>
<gene>
    <name evidence="2" type="ORF">C450_07447</name>
</gene>
<dbReference type="EMBL" id="AOME01000050">
    <property type="protein sequence ID" value="EMA53725.1"/>
    <property type="molecule type" value="Genomic_DNA"/>
</dbReference>
<comment type="caution">
    <text evidence="2">The sequence shown here is derived from an EMBL/GenBank/DDBJ whole genome shotgun (WGS) entry which is preliminary data.</text>
</comment>
<evidence type="ECO:0000313" key="3">
    <source>
        <dbReference type="Proteomes" id="UP000011625"/>
    </source>
</evidence>
<dbReference type="Proteomes" id="UP000011625">
    <property type="component" value="Unassembled WGS sequence"/>
</dbReference>
<dbReference type="InterPro" id="IPR050155">
    <property type="entry name" value="HAD-like_hydrolase_sf"/>
</dbReference>
<dbReference type="GO" id="GO:0008967">
    <property type="term" value="F:phosphoglycolate phosphatase activity"/>
    <property type="evidence" value="ECO:0007669"/>
    <property type="project" value="TreeGrafter"/>
</dbReference>
<evidence type="ECO:0000313" key="2">
    <source>
        <dbReference type="EMBL" id="EMA53725.1"/>
    </source>
</evidence>
<dbReference type="SFLD" id="SFLDS00003">
    <property type="entry name" value="Haloacid_Dehalogenase"/>
    <property type="match status" value="1"/>
</dbReference>
<protein>
    <submittedName>
        <fullName evidence="2">HAD-superfamily hydrolase</fullName>
    </submittedName>
</protein>
<dbReference type="Pfam" id="PF13419">
    <property type="entry name" value="HAD_2"/>
    <property type="match status" value="1"/>
</dbReference>
<dbReference type="InterPro" id="IPR006439">
    <property type="entry name" value="HAD-SF_hydro_IA"/>
</dbReference>
<dbReference type="SFLD" id="SFLDG01129">
    <property type="entry name" value="C1.5:_HAD__Beta-PGM__Phosphata"/>
    <property type="match status" value="1"/>
</dbReference>
<evidence type="ECO:0000256" key="1">
    <source>
        <dbReference type="ARBA" id="ARBA00007958"/>
    </source>
</evidence>
<keyword evidence="3" id="KW-1185">Reference proteome</keyword>
<dbReference type="PANTHER" id="PTHR43434">
    <property type="entry name" value="PHOSPHOGLYCOLATE PHOSPHATASE"/>
    <property type="match status" value="1"/>
</dbReference>
<sequence>MFVSKQATIGSEYVRGVTEYDAVLFDNDGVLIEPPARDTQSEATRAAFREMGVETTDRQHIADIVDGVTVERLQEICTAYDLDVDAFWAARERHDERSQLDAFRAGARGRYDDVAAITDLPQSRGVVSNNRHSTVTFVLDFFDLGSSFDVYYGREKTVDSLRHKKPDPQYLNRALADLDAESALYVGDSESDVIAAKRAGIDSVFVRRPHSRDVDLTVTPTYEADDLHEVVAIGDD</sequence>
<dbReference type="InterPro" id="IPR036412">
    <property type="entry name" value="HAD-like_sf"/>
</dbReference>
<dbReference type="InterPro" id="IPR023214">
    <property type="entry name" value="HAD_sf"/>
</dbReference>
<dbReference type="PANTHER" id="PTHR43434:SF1">
    <property type="entry name" value="PHOSPHOGLYCOLATE PHOSPHATASE"/>
    <property type="match status" value="1"/>
</dbReference>
<name>M0NAN9_9EURY</name>
<proteinExistence type="inferred from homology"/>
<keyword evidence="2" id="KW-0378">Hydrolase</keyword>
<comment type="similarity">
    <text evidence="1">Belongs to the HAD-like hydrolase superfamily.</text>
</comment>
<dbReference type="NCBIfam" id="TIGR01549">
    <property type="entry name" value="HAD-SF-IA-v1"/>
    <property type="match status" value="1"/>
</dbReference>